<dbReference type="EMBL" id="SOHK01000007">
    <property type="protein sequence ID" value="TFD67992.1"/>
    <property type="molecule type" value="Genomic_DNA"/>
</dbReference>
<gene>
    <name evidence="2" type="ORF">E3T47_05205</name>
</gene>
<dbReference type="OrthoDB" id="9782445at2"/>
<evidence type="ECO:0000259" key="1">
    <source>
        <dbReference type="Pfam" id="PF07669"/>
    </source>
</evidence>
<keyword evidence="2" id="KW-0255">Endonuclease</keyword>
<dbReference type="GO" id="GO:0006304">
    <property type="term" value="P:DNA modification"/>
    <property type="evidence" value="ECO:0007669"/>
    <property type="project" value="InterPro"/>
</dbReference>
<dbReference type="Proteomes" id="UP000298154">
    <property type="component" value="Unassembled WGS sequence"/>
</dbReference>
<dbReference type="InterPro" id="IPR002052">
    <property type="entry name" value="DNA_methylase_N6_adenine_CS"/>
</dbReference>
<dbReference type="PROSITE" id="PS00092">
    <property type="entry name" value="N6_MTASE"/>
    <property type="match status" value="1"/>
</dbReference>
<feature type="domain" description="Type II methyltransferase M.TaqI-like" evidence="1">
    <location>
        <begin position="95"/>
        <end position="270"/>
    </location>
</feature>
<dbReference type="InterPro" id="IPR011639">
    <property type="entry name" value="MethylTrfase_TaqI-like_dom"/>
</dbReference>
<sequence length="522" mass="58256">MRLVSSAQKSGQHVPDILDCLAQLSNDEVPTPPAVARAMLDLLPDAVWREPSYRWFDPFCKSGVFLREVAARLLDGLEYWEPDFEKRREHIFRKMLFGASITEMTGHIARRSVYYSRDASSPRSVVEFETADGNLPFVTAKHIFGKGAKSKSCVVCGAPSALERGDKRENHAYAFIHGGFPTKELPDMKFDVIVGNPPYQTEDGGHGASATPIYQHFVEAAIKLNPRYVLMITPSRWFTGGKGLDQFRARMLADKRMRKLVDYPKLYDGFPGVKIRGGVSYFLWAREHSGLCSVQTMWDGKPIGGPAERNLGAYDVLVRRNEAVSILEKVRSFKPAGVSETTLAKRVSGAKPFGLRTFFHGAAGPDGLSNPVKLYGSQRVSWVERASIPQNSEWIDDWKVLLSAVQGTSAAVETMFLGKPIIGAPGEACTETYVVTGRFSSELEAKRYAVYLRTRFVRFLVSLRKATQHATRDVYAFVPDLAVNRDWTDGMLYERYGLTSTEIEFIESQVKEMPAPSPVASK</sequence>
<comment type="caution">
    <text evidence="2">The sequence shown here is derived from an EMBL/GenBank/DDBJ whole genome shotgun (WGS) entry which is preliminary data.</text>
</comment>
<dbReference type="GO" id="GO:0032259">
    <property type="term" value="P:methylation"/>
    <property type="evidence" value="ECO:0007669"/>
    <property type="project" value="InterPro"/>
</dbReference>
<dbReference type="GO" id="GO:0004519">
    <property type="term" value="F:endonuclease activity"/>
    <property type="evidence" value="ECO:0007669"/>
    <property type="project" value="UniProtKB-KW"/>
</dbReference>
<dbReference type="SUPFAM" id="SSF53335">
    <property type="entry name" value="S-adenosyl-L-methionine-dependent methyltransferases"/>
    <property type="match status" value="1"/>
</dbReference>
<keyword evidence="2" id="KW-0540">Nuclease</keyword>
<evidence type="ECO:0000313" key="2">
    <source>
        <dbReference type="EMBL" id="TFD67992.1"/>
    </source>
</evidence>
<dbReference type="InterPro" id="IPR029063">
    <property type="entry name" value="SAM-dependent_MTases_sf"/>
</dbReference>
<reference evidence="2 3" key="1">
    <citation type="submission" date="2019-03" db="EMBL/GenBank/DDBJ databases">
        <title>Genomics of glacier-inhabiting Cryobacterium strains.</title>
        <authorList>
            <person name="Liu Q."/>
            <person name="Xin Y.-H."/>
        </authorList>
    </citation>
    <scope>NUCLEOTIDE SEQUENCE [LARGE SCALE GENOMIC DNA]</scope>
    <source>
        <strain evidence="2 3">Sr36</strain>
    </source>
</reference>
<keyword evidence="2" id="KW-0378">Hydrolase</keyword>
<dbReference type="GO" id="GO:0009007">
    <property type="term" value="F:site-specific DNA-methyltransferase (adenine-specific) activity"/>
    <property type="evidence" value="ECO:0007669"/>
    <property type="project" value="UniProtKB-EC"/>
</dbReference>
<keyword evidence="3" id="KW-1185">Reference proteome</keyword>
<accession>A0A4R9ARW1</accession>
<dbReference type="GO" id="GO:0003676">
    <property type="term" value="F:nucleic acid binding"/>
    <property type="evidence" value="ECO:0007669"/>
    <property type="project" value="InterPro"/>
</dbReference>
<evidence type="ECO:0000313" key="3">
    <source>
        <dbReference type="Proteomes" id="UP000298154"/>
    </source>
</evidence>
<dbReference type="AlphaFoldDB" id="A0A4R9ARW1"/>
<dbReference type="Pfam" id="PF07669">
    <property type="entry name" value="Eco57I"/>
    <property type="match status" value="1"/>
</dbReference>
<name>A0A4R9ARW1_9MICO</name>
<proteinExistence type="predicted"/>
<organism evidence="2 3">
    <name type="scientific">Cryobacterium ruanii</name>
    <dbReference type="NCBI Taxonomy" id="1259197"/>
    <lineage>
        <taxon>Bacteria</taxon>
        <taxon>Bacillati</taxon>
        <taxon>Actinomycetota</taxon>
        <taxon>Actinomycetes</taxon>
        <taxon>Micrococcales</taxon>
        <taxon>Microbacteriaceae</taxon>
        <taxon>Cryobacterium</taxon>
    </lineage>
</organism>
<protein>
    <submittedName>
        <fullName evidence="2">Restriction endonuclease</fullName>
    </submittedName>
</protein>
<dbReference type="PRINTS" id="PR00507">
    <property type="entry name" value="N12N6MTFRASE"/>
</dbReference>
<dbReference type="Gene3D" id="3.40.50.150">
    <property type="entry name" value="Vaccinia Virus protein VP39"/>
    <property type="match status" value="1"/>
</dbReference>